<reference evidence="2 3" key="1">
    <citation type="submission" date="2019-07" db="EMBL/GenBank/DDBJ databases">
        <title>Rapid identification of Enteric Bacteria from Whole Genome Sequences (WGS) using Average Nucleotide Identity (ANI).</title>
        <authorList>
            <person name="Lane C."/>
        </authorList>
    </citation>
    <scope>NUCLEOTIDE SEQUENCE [LARGE SCALE GENOMIC DNA]</scope>
    <source>
        <strain evidence="2 3">2016D-0250</strain>
    </source>
</reference>
<accession>A0A5C7DZ40</accession>
<name>A0A5C7DZ40_9BACT</name>
<protein>
    <submittedName>
        <fullName evidence="2">Uncharacterized protein</fullName>
    </submittedName>
</protein>
<feature type="transmembrane region" description="Helical" evidence="1">
    <location>
        <begin position="95"/>
        <end position="120"/>
    </location>
</feature>
<evidence type="ECO:0000256" key="1">
    <source>
        <dbReference type="SAM" id="Phobius"/>
    </source>
</evidence>
<dbReference type="EMBL" id="VOWB01000020">
    <property type="protein sequence ID" value="TXE84186.1"/>
    <property type="molecule type" value="Genomic_DNA"/>
</dbReference>
<keyword evidence="1" id="KW-0812">Transmembrane</keyword>
<dbReference type="AlphaFoldDB" id="A0A5C7DZ40"/>
<sequence length="139" mass="15367">MNVLKILDNNAKNILFYALAIFLLTSNLFGADEFSEAANAIEGASEGGKSILGVIISWGFSLVLPVISVVIGVALGYKFQSKKSEQDQSTGKLYLVLAGCAIAGFFVYVIVAMLFSRILFGDMNEMFTRIYEFWRTVQW</sequence>
<comment type="caution">
    <text evidence="2">The sequence shown here is derived from an EMBL/GenBank/DDBJ whole genome shotgun (WGS) entry which is preliminary data.</text>
</comment>
<keyword evidence="1" id="KW-1133">Transmembrane helix</keyword>
<dbReference type="RefSeq" id="WP_147575005.1">
    <property type="nucleotide sequence ID" value="NZ_VOWB01000020.1"/>
</dbReference>
<evidence type="ECO:0000313" key="2">
    <source>
        <dbReference type="EMBL" id="TXE84186.1"/>
    </source>
</evidence>
<organism evidence="2 3">
    <name type="scientific">Campylobacter peloridis</name>
    <dbReference type="NCBI Taxonomy" id="488546"/>
    <lineage>
        <taxon>Bacteria</taxon>
        <taxon>Pseudomonadati</taxon>
        <taxon>Campylobacterota</taxon>
        <taxon>Epsilonproteobacteria</taxon>
        <taxon>Campylobacterales</taxon>
        <taxon>Campylobacteraceae</taxon>
        <taxon>Campylobacter</taxon>
    </lineage>
</organism>
<proteinExistence type="predicted"/>
<feature type="transmembrane region" description="Helical" evidence="1">
    <location>
        <begin position="51"/>
        <end position="75"/>
    </location>
</feature>
<evidence type="ECO:0000313" key="3">
    <source>
        <dbReference type="Proteomes" id="UP000321310"/>
    </source>
</evidence>
<feature type="transmembrane region" description="Helical" evidence="1">
    <location>
        <begin position="14"/>
        <end position="31"/>
    </location>
</feature>
<gene>
    <name evidence="2" type="ORF">FPD46_01345</name>
</gene>
<dbReference type="Proteomes" id="UP000321310">
    <property type="component" value="Unassembled WGS sequence"/>
</dbReference>
<keyword evidence="1" id="KW-0472">Membrane</keyword>